<dbReference type="EMBL" id="FWFQ01000019">
    <property type="protein sequence ID" value="SLN51557.1"/>
    <property type="molecule type" value="Genomic_DNA"/>
</dbReference>
<evidence type="ECO:0000256" key="3">
    <source>
        <dbReference type="ARBA" id="ARBA00023163"/>
    </source>
</evidence>
<dbReference type="PROSITE" id="PS01124">
    <property type="entry name" value="HTH_ARAC_FAMILY_2"/>
    <property type="match status" value="1"/>
</dbReference>
<evidence type="ECO:0000256" key="2">
    <source>
        <dbReference type="ARBA" id="ARBA00023125"/>
    </source>
</evidence>
<dbReference type="Gene3D" id="1.10.10.60">
    <property type="entry name" value="Homeodomain-like"/>
    <property type="match status" value="1"/>
</dbReference>
<dbReference type="OrthoDB" id="9805730at2"/>
<dbReference type="PROSITE" id="PS00041">
    <property type="entry name" value="HTH_ARAC_FAMILY_1"/>
    <property type="match status" value="1"/>
</dbReference>
<dbReference type="GO" id="GO:0000976">
    <property type="term" value="F:transcription cis-regulatory region binding"/>
    <property type="evidence" value="ECO:0007669"/>
    <property type="project" value="TreeGrafter"/>
</dbReference>
<sequence>MLNLDSLRSPQDSAARAAAFIQLATIAPFVSHLGARRLDVAGLLGAKGLSPEDARDPERLVQADVVYELLEDFATAAGDPWLGVHVGEGMDLAKWPVTQQALSNGATLGEMLTGMVMAAPRYGSSVHHALEIGPDETVYRVRRQFRPRAVPLQTIGFGFALTLRLLDMAEGGWAAETVTLETPSARALPKRYRGVAVTETGGLEQALHFPTGLLQKIVQECPAPRVTTDSGHQRPSLLLAIQGAAPQLLAERPDNMARAMADTLDLTPEELDDGLSMLGTSLARELRRYRLAHARRALAESPTPIAEIAETLGFSAPANFTRFFKSNTGETPRAYRRAQQKRAQAAKP</sequence>
<dbReference type="InterPro" id="IPR018062">
    <property type="entry name" value="HTH_AraC-typ_CS"/>
</dbReference>
<dbReference type="InterPro" id="IPR020449">
    <property type="entry name" value="Tscrpt_reg_AraC-type_HTH"/>
</dbReference>
<dbReference type="SUPFAM" id="SSF46689">
    <property type="entry name" value="Homeodomain-like"/>
    <property type="match status" value="1"/>
</dbReference>
<keyword evidence="2 6" id="KW-0238">DNA-binding</keyword>
<evidence type="ECO:0000256" key="4">
    <source>
        <dbReference type="SAM" id="MobiDB-lite"/>
    </source>
</evidence>
<keyword evidence="1" id="KW-0805">Transcription regulation</keyword>
<feature type="region of interest" description="Disordered" evidence="4">
    <location>
        <begin position="328"/>
        <end position="348"/>
    </location>
</feature>
<feature type="domain" description="HTH araC/xylS-type" evidence="5">
    <location>
        <begin position="279"/>
        <end position="338"/>
    </location>
</feature>
<dbReference type="PANTHER" id="PTHR47894">
    <property type="entry name" value="HTH-TYPE TRANSCRIPTIONAL REGULATOR GADX"/>
    <property type="match status" value="1"/>
</dbReference>
<dbReference type="GO" id="GO:0003700">
    <property type="term" value="F:DNA-binding transcription factor activity"/>
    <property type="evidence" value="ECO:0007669"/>
    <property type="project" value="InterPro"/>
</dbReference>
<evidence type="ECO:0000259" key="5">
    <source>
        <dbReference type="PROSITE" id="PS01124"/>
    </source>
</evidence>
<evidence type="ECO:0000313" key="6">
    <source>
        <dbReference type="EMBL" id="SLN51557.1"/>
    </source>
</evidence>
<evidence type="ECO:0000256" key="1">
    <source>
        <dbReference type="ARBA" id="ARBA00023015"/>
    </source>
</evidence>
<evidence type="ECO:0000313" key="7">
    <source>
        <dbReference type="Proteomes" id="UP000193409"/>
    </source>
</evidence>
<dbReference type="GO" id="GO:0005829">
    <property type="term" value="C:cytosol"/>
    <property type="evidence" value="ECO:0007669"/>
    <property type="project" value="TreeGrafter"/>
</dbReference>
<protein>
    <submittedName>
        <fullName evidence="6">DNA-binding transcriptional regulator AraC</fullName>
    </submittedName>
</protein>
<dbReference type="Pfam" id="PF12625">
    <property type="entry name" value="Arabinose_bd"/>
    <property type="match status" value="1"/>
</dbReference>
<accession>A0A1Y5SYB7</accession>
<dbReference type="InterPro" id="IPR032687">
    <property type="entry name" value="AraC-type_N"/>
</dbReference>
<dbReference type="Proteomes" id="UP000193409">
    <property type="component" value="Unassembled WGS sequence"/>
</dbReference>
<gene>
    <name evidence="6" type="ORF">PSA7680_02679</name>
</gene>
<dbReference type="AlphaFoldDB" id="A0A1Y5SYB7"/>
<dbReference type="InterPro" id="IPR018060">
    <property type="entry name" value="HTH_AraC"/>
</dbReference>
<dbReference type="SMART" id="SM00342">
    <property type="entry name" value="HTH_ARAC"/>
    <property type="match status" value="1"/>
</dbReference>
<reference evidence="6 7" key="1">
    <citation type="submission" date="2017-03" db="EMBL/GenBank/DDBJ databases">
        <authorList>
            <person name="Afonso C.L."/>
            <person name="Miller P.J."/>
            <person name="Scott M.A."/>
            <person name="Spackman E."/>
            <person name="Goraichik I."/>
            <person name="Dimitrov K.M."/>
            <person name="Suarez D.L."/>
            <person name="Swayne D.E."/>
        </authorList>
    </citation>
    <scope>NUCLEOTIDE SEQUENCE [LARGE SCALE GENOMIC DNA]</scope>
    <source>
        <strain evidence="6 7">CECT 7680</strain>
    </source>
</reference>
<dbReference type="PRINTS" id="PR00032">
    <property type="entry name" value="HTHARAC"/>
</dbReference>
<keyword evidence="3" id="KW-0804">Transcription</keyword>
<dbReference type="InterPro" id="IPR009057">
    <property type="entry name" value="Homeodomain-like_sf"/>
</dbReference>
<dbReference type="Pfam" id="PF12833">
    <property type="entry name" value="HTH_18"/>
    <property type="match status" value="1"/>
</dbReference>
<proteinExistence type="predicted"/>
<organism evidence="6 7">
    <name type="scientific">Pseudoruegeria aquimaris</name>
    <dbReference type="NCBI Taxonomy" id="393663"/>
    <lineage>
        <taxon>Bacteria</taxon>
        <taxon>Pseudomonadati</taxon>
        <taxon>Pseudomonadota</taxon>
        <taxon>Alphaproteobacteria</taxon>
        <taxon>Rhodobacterales</taxon>
        <taxon>Roseobacteraceae</taxon>
        <taxon>Pseudoruegeria</taxon>
    </lineage>
</organism>
<dbReference type="PANTHER" id="PTHR47894:SF1">
    <property type="entry name" value="HTH-TYPE TRANSCRIPTIONAL REGULATOR VQSM"/>
    <property type="match status" value="1"/>
</dbReference>
<keyword evidence="7" id="KW-1185">Reference proteome</keyword>
<name>A0A1Y5SYB7_9RHOB</name>
<dbReference type="RefSeq" id="WP_085869215.1">
    <property type="nucleotide sequence ID" value="NZ_FWFQ01000019.1"/>
</dbReference>